<dbReference type="PROSITE" id="PS50850">
    <property type="entry name" value="MFS"/>
    <property type="match status" value="1"/>
</dbReference>
<dbReference type="CDD" id="cd17323">
    <property type="entry name" value="MFS_Tpo1_MDR_like"/>
    <property type="match status" value="1"/>
</dbReference>
<evidence type="ECO:0000313" key="11">
    <source>
        <dbReference type="EMBL" id="KAJ7694115.1"/>
    </source>
</evidence>
<dbReference type="InterPro" id="IPR011701">
    <property type="entry name" value="MFS"/>
</dbReference>
<protein>
    <submittedName>
        <fullName evidence="11">Major facilitator superfamily domain-containing protein</fullName>
    </submittedName>
</protein>
<evidence type="ECO:0000259" key="10">
    <source>
        <dbReference type="PROSITE" id="PS50850"/>
    </source>
</evidence>
<keyword evidence="12" id="KW-1185">Reference proteome</keyword>
<feature type="transmembrane region" description="Helical" evidence="9">
    <location>
        <begin position="387"/>
        <end position="408"/>
    </location>
</feature>
<evidence type="ECO:0000256" key="5">
    <source>
        <dbReference type="ARBA" id="ARBA00022989"/>
    </source>
</evidence>
<feature type="domain" description="Major facilitator superfamily (MFS) profile" evidence="10">
    <location>
        <begin position="77"/>
        <end position="506"/>
    </location>
</feature>
<feature type="compositionally biased region" description="Low complexity" evidence="8">
    <location>
        <begin position="1"/>
        <end position="11"/>
    </location>
</feature>
<evidence type="ECO:0000256" key="9">
    <source>
        <dbReference type="SAM" id="Phobius"/>
    </source>
</evidence>
<name>A0AAD7GM03_MYCRO</name>
<dbReference type="GO" id="GO:0005886">
    <property type="term" value="C:plasma membrane"/>
    <property type="evidence" value="ECO:0007669"/>
    <property type="project" value="UniProtKB-SubCell"/>
</dbReference>
<dbReference type="InterPro" id="IPR036259">
    <property type="entry name" value="MFS_trans_sf"/>
</dbReference>
<keyword evidence="5 9" id="KW-1133">Transmembrane helix</keyword>
<evidence type="ECO:0000256" key="4">
    <source>
        <dbReference type="ARBA" id="ARBA00022692"/>
    </source>
</evidence>
<proteinExistence type="inferred from homology"/>
<gene>
    <name evidence="11" type="ORF">B0H17DRAFT_470931</name>
</gene>
<dbReference type="Pfam" id="PF07690">
    <property type="entry name" value="MFS_1"/>
    <property type="match status" value="1"/>
</dbReference>
<dbReference type="Proteomes" id="UP001221757">
    <property type="component" value="Unassembled WGS sequence"/>
</dbReference>
<dbReference type="GO" id="GO:0022857">
    <property type="term" value="F:transmembrane transporter activity"/>
    <property type="evidence" value="ECO:0007669"/>
    <property type="project" value="InterPro"/>
</dbReference>
<feature type="transmembrane region" description="Helical" evidence="9">
    <location>
        <begin position="414"/>
        <end position="434"/>
    </location>
</feature>
<feature type="transmembrane region" description="Helical" evidence="9">
    <location>
        <begin position="482"/>
        <end position="502"/>
    </location>
</feature>
<keyword evidence="4 9" id="KW-0812">Transmembrane</keyword>
<keyword evidence="3" id="KW-1003">Cell membrane</keyword>
<feature type="transmembrane region" description="Helical" evidence="9">
    <location>
        <begin position="112"/>
        <end position="135"/>
    </location>
</feature>
<dbReference type="FunFam" id="1.20.1250.20:FF:000011">
    <property type="entry name" value="MFS multidrug transporter, putative"/>
    <property type="match status" value="1"/>
</dbReference>
<dbReference type="InterPro" id="IPR020846">
    <property type="entry name" value="MFS_dom"/>
</dbReference>
<dbReference type="PANTHER" id="PTHR23502">
    <property type="entry name" value="MAJOR FACILITATOR SUPERFAMILY"/>
    <property type="match status" value="1"/>
</dbReference>
<evidence type="ECO:0000256" key="8">
    <source>
        <dbReference type="SAM" id="MobiDB-lite"/>
    </source>
</evidence>
<comment type="subcellular location">
    <subcellularLocation>
        <location evidence="1">Cell membrane</location>
        <topology evidence="1">Multi-pass membrane protein</topology>
    </subcellularLocation>
</comment>
<feature type="transmembrane region" description="Helical" evidence="9">
    <location>
        <begin position="347"/>
        <end position="366"/>
    </location>
</feature>
<reference evidence="11" key="1">
    <citation type="submission" date="2023-03" db="EMBL/GenBank/DDBJ databases">
        <title>Massive genome expansion in bonnet fungi (Mycena s.s.) driven by repeated elements and novel gene families across ecological guilds.</title>
        <authorList>
            <consortium name="Lawrence Berkeley National Laboratory"/>
            <person name="Harder C.B."/>
            <person name="Miyauchi S."/>
            <person name="Viragh M."/>
            <person name="Kuo A."/>
            <person name="Thoen E."/>
            <person name="Andreopoulos B."/>
            <person name="Lu D."/>
            <person name="Skrede I."/>
            <person name="Drula E."/>
            <person name="Henrissat B."/>
            <person name="Morin E."/>
            <person name="Kohler A."/>
            <person name="Barry K."/>
            <person name="LaButti K."/>
            <person name="Morin E."/>
            <person name="Salamov A."/>
            <person name="Lipzen A."/>
            <person name="Mereny Z."/>
            <person name="Hegedus B."/>
            <person name="Baldrian P."/>
            <person name="Stursova M."/>
            <person name="Weitz H."/>
            <person name="Taylor A."/>
            <person name="Grigoriev I.V."/>
            <person name="Nagy L.G."/>
            <person name="Martin F."/>
            <person name="Kauserud H."/>
        </authorList>
    </citation>
    <scope>NUCLEOTIDE SEQUENCE</scope>
    <source>
        <strain evidence="11">CBHHK067</strain>
    </source>
</reference>
<feature type="transmembrane region" description="Helical" evidence="9">
    <location>
        <begin position="142"/>
        <end position="158"/>
    </location>
</feature>
<evidence type="ECO:0000256" key="2">
    <source>
        <dbReference type="ARBA" id="ARBA00022448"/>
    </source>
</evidence>
<evidence type="ECO:0000313" key="12">
    <source>
        <dbReference type="Proteomes" id="UP001221757"/>
    </source>
</evidence>
<dbReference type="AlphaFoldDB" id="A0AAD7GM03"/>
<dbReference type="SUPFAM" id="SSF103473">
    <property type="entry name" value="MFS general substrate transporter"/>
    <property type="match status" value="1"/>
</dbReference>
<evidence type="ECO:0000256" key="1">
    <source>
        <dbReference type="ARBA" id="ARBA00004651"/>
    </source>
</evidence>
<feature type="transmembrane region" description="Helical" evidence="9">
    <location>
        <begin position="446"/>
        <end position="470"/>
    </location>
</feature>
<keyword evidence="2" id="KW-0813">Transport</keyword>
<dbReference type="Gene3D" id="1.20.1250.20">
    <property type="entry name" value="MFS general substrate transporter like domains"/>
    <property type="match status" value="1"/>
</dbReference>
<comment type="similarity">
    <text evidence="7">Belongs to the major facilitator superfamily. DHA1 family. Polyamines/proton antiporter (TC 2.A.1.2.16) subfamily.</text>
</comment>
<evidence type="ECO:0000256" key="7">
    <source>
        <dbReference type="ARBA" id="ARBA00038459"/>
    </source>
</evidence>
<evidence type="ECO:0000256" key="3">
    <source>
        <dbReference type="ARBA" id="ARBA00022475"/>
    </source>
</evidence>
<dbReference type="PANTHER" id="PTHR23502:SF186">
    <property type="entry name" value="MAJOR FACILITATOR SUPERFAMILY (MFS) PROFILE DOMAIN-CONTAINING PROTEIN"/>
    <property type="match status" value="1"/>
</dbReference>
<sequence>MSSEWESESSSTVCGHSCDSHPSSSTEYDLEKQAIPVPAPAPAYPGSGTLQDPFIVDWDLQDAENPLNFNNRKKWIITSQLAFCTWAVSFSSSVYSGGLEYMARDLRISDNVAILGVSLYVAGFALGPLIFAPLGEIVGRRLVFWATLTAFTLFQLEGCLARNNIYALLSCRLLTGIFGSSPLVNAPAQVSDIWNPRERGLASAIYSVMPFLGPIIGPVVGGYVVMNLDWHFNFWLMFIFALLSLLSGAIFTPETYAPVLLRRRAAKLSQQSNGLHYVSVHDRDWPKSTSQVMLASFSRPFVFMLTEPIVLCMALYISIVYGTLYAFFAVFPIVFQQHRHFTSAQCGLAFIGIGVGIILGLASTPIQNRLYWRAMEKSESGRAPPEARLHQAMVGGVLIPIGLFSFAFSASPSVHWLVPIVCSAFFGTGIAQILQSLSSYLMDSYPLYLSSAMASTIVLRSLCAAFLPQVVPVMFTRLGDEAAMSVFGALGLICTPIPFLFWRYGQWLRSKSSVAFKESSLDPCSQITTRCETMSGKDVEHLR</sequence>
<feature type="transmembrane region" description="Helical" evidence="9">
    <location>
        <begin position="232"/>
        <end position="253"/>
    </location>
</feature>
<accession>A0AAD7GM03</accession>
<dbReference type="EMBL" id="JARKIE010000043">
    <property type="protein sequence ID" value="KAJ7694115.1"/>
    <property type="molecule type" value="Genomic_DNA"/>
</dbReference>
<keyword evidence="6 9" id="KW-0472">Membrane</keyword>
<feature type="transmembrane region" description="Helical" evidence="9">
    <location>
        <begin position="309"/>
        <end position="335"/>
    </location>
</feature>
<comment type="caution">
    <text evidence="11">The sequence shown here is derived from an EMBL/GenBank/DDBJ whole genome shotgun (WGS) entry which is preliminary data.</text>
</comment>
<organism evidence="11 12">
    <name type="scientific">Mycena rosella</name>
    <name type="common">Pink bonnet</name>
    <name type="synonym">Agaricus rosellus</name>
    <dbReference type="NCBI Taxonomy" id="1033263"/>
    <lineage>
        <taxon>Eukaryota</taxon>
        <taxon>Fungi</taxon>
        <taxon>Dikarya</taxon>
        <taxon>Basidiomycota</taxon>
        <taxon>Agaricomycotina</taxon>
        <taxon>Agaricomycetes</taxon>
        <taxon>Agaricomycetidae</taxon>
        <taxon>Agaricales</taxon>
        <taxon>Marasmiineae</taxon>
        <taxon>Mycenaceae</taxon>
        <taxon>Mycena</taxon>
    </lineage>
</organism>
<evidence type="ECO:0000256" key="6">
    <source>
        <dbReference type="ARBA" id="ARBA00023136"/>
    </source>
</evidence>
<feature type="transmembrane region" description="Helical" evidence="9">
    <location>
        <begin position="75"/>
        <end position="92"/>
    </location>
</feature>
<feature type="transmembrane region" description="Helical" evidence="9">
    <location>
        <begin position="204"/>
        <end position="226"/>
    </location>
</feature>
<feature type="region of interest" description="Disordered" evidence="8">
    <location>
        <begin position="1"/>
        <end position="26"/>
    </location>
</feature>